<feature type="region of interest" description="Disordered" evidence="1">
    <location>
        <begin position="632"/>
        <end position="667"/>
    </location>
</feature>
<dbReference type="InterPro" id="IPR018247">
    <property type="entry name" value="EF_Hand_1_Ca_BS"/>
</dbReference>
<evidence type="ECO:0008006" key="4">
    <source>
        <dbReference type="Google" id="ProtNLM"/>
    </source>
</evidence>
<keyword evidence="3" id="KW-1185">Reference proteome</keyword>
<sequence length="992" mass="112825">MKEFSRYMETFDNKRSRLHNAVLVFNARGTRRLLETTQTINEKILELGRVLVEKMPSKEREIARKAQALGIRGDIKKALQNTTALGELNKLENELENDREGVQYGVASQFTYNDMMEELEAPFHTTQPDLASELVDLPWQDEESVDSPHSRSTFWPFKAKHDAKHIHERIEDLELRLIWEEMGWKRNVKSSHFVATLRDHFQEKLQAAVEKADPFGHLPRAIKDDWALLYIDVKWMDRILEAFDEDSSGFVAIMEINRFTRSLPSELNWSIQRWIAYWAIGWQYFTEQYLKEILQIVAIMHSLLRTVLPANRKLADVYFEHLWDTVSPVLFLPSPIVGNEQGVDLKEKFGDYARNEREKIEKVLKQMNYVVDSPRRVRTVTGFGRLEKRIFPLTRVLLGQHLKLFHQAAVRDVCKEFSEATKCVDSVRACLNSRVASLKTLWNSQKLDTASRFKSFSCGIFQGFYEGPRSFWTIAKLKETFNSMKDARQSSQILALCETGTDPENDETILPQESIPVQPEGLFDPVSDSLDGDGGILTDPTVILGRWSGVITVEGTQKTTLEVEYLLQCDSSSPGRCMFRDSGIDSSGTGFDLKGSGTLSKDRRWIDVDFTVTTRLAEQRFRGRLTNNDLESPLTGTWTETDVHSTSTSPGDKEDLHDSEPASRGTFQFRQVSSPVMRLPCRDASSPKNAHIRARSLWKLAHSLVQRQLKQDLLDVVEGERYRQVYLDLYTKRRHSPLDEHQRAQFNTLARKLPAKVVRYYNTLGNQRYRIVPSHGRSTCFNCTRNLVGDRFICLDCVKPEHGPFDIINFCSLRCGSICANSGSGAHEGSHRLIKLSTVVHNVDLPSVLRAGRDTVKQYEQQHPQSSGKTRSKTTPVRCAGTLYATIVRAKTCFNVSNGTAAVRSNNRAGTMGTFQRTTSLASLVVKEAASFPLEFEGKTSMSTPILLFACGFKRPGLQLLSVAYYARSDLRLAPFCDVCHSLCQCSQYIIF</sequence>
<reference evidence="2" key="1">
    <citation type="submission" date="2022-07" db="EMBL/GenBank/DDBJ databases">
        <title>Genome Sequence of Physisporinus lineatus.</title>
        <authorList>
            <person name="Buettner E."/>
        </authorList>
    </citation>
    <scope>NUCLEOTIDE SEQUENCE</scope>
    <source>
        <strain evidence="2">VT162</strain>
    </source>
</reference>
<dbReference type="AlphaFoldDB" id="A0AAD5YII3"/>
<accession>A0AAD5YII3</accession>
<proteinExistence type="predicted"/>
<organism evidence="2 3">
    <name type="scientific">Meripilus lineatus</name>
    <dbReference type="NCBI Taxonomy" id="2056292"/>
    <lineage>
        <taxon>Eukaryota</taxon>
        <taxon>Fungi</taxon>
        <taxon>Dikarya</taxon>
        <taxon>Basidiomycota</taxon>
        <taxon>Agaricomycotina</taxon>
        <taxon>Agaricomycetes</taxon>
        <taxon>Polyporales</taxon>
        <taxon>Meripilaceae</taxon>
        <taxon>Meripilus</taxon>
    </lineage>
</organism>
<feature type="compositionally biased region" description="Polar residues" evidence="1">
    <location>
        <begin position="632"/>
        <end position="650"/>
    </location>
</feature>
<dbReference type="Proteomes" id="UP001212997">
    <property type="component" value="Unassembled WGS sequence"/>
</dbReference>
<evidence type="ECO:0000313" key="2">
    <source>
        <dbReference type="EMBL" id="KAJ3486895.1"/>
    </source>
</evidence>
<gene>
    <name evidence="2" type="ORF">NLI96_g3895</name>
</gene>
<name>A0AAD5YII3_9APHY</name>
<evidence type="ECO:0000256" key="1">
    <source>
        <dbReference type="SAM" id="MobiDB-lite"/>
    </source>
</evidence>
<dbReference type="PROSITE" id="PS00018">
    <property type="entry name" value="EF_HAND_1"/>
    <property type="match status" value="1"/>
</dbReference>
<dbReference type="EMBL" id="JANAWD010000107">
    <property type="protein sequence ID" value="KAJ3486895.1"/>
    <property type="molecule type" value="Genomic_DNA"/>
</dbReference>
<comment type="caution">
    <text evidence="2">The sequence shown here is derived from an EMBL/GenBank/DDBJ whole genome shotgun (WGS) entry which is preliminary data.</text>
</comment>
<protein>
    <recommendedName>
        <fullName evidence="4">EF-hand domain-containing protein</fullName>
    </recommendedName>
</protein>
<feature type="compositionally biased region" description="Basic and acidic residues" evidence="1">
    <location>
        <begin position="651"/>
        <end position="661"/>
    </location>
</feature>
<evidence type="ECO:0000313" key="3">
    <source>
        <dbReference type="Proteomes" id="UP001212997"/>
    </source>
</evidence>